<dbReference type="PANTHER" id="PTHR48061">
    <property type="entry name" value="LEUCINE-RICH REPEAT RECEPTOR PROTEIN KINASE EMS1-LIKE-RELATED"/>
    <property type="match status" value="1"/>
</dbReference>
<dbReference type="AlphaFoldDB" id="A0A4V3WLT4"/>
<evidence type="ECO:0000256" key="2">
    <source>
        <dbReference type="ARBA" id="ARBA00022692"/>
    </source>
</evidence>
<gene>
    <name evidence="7" type="ORF">TEA_000245</name>
</gene>
<keyword evidence="6" id="KW-0325">Glycoprotein</keyword>
<accession>A0A4V3WLT4</accession>
<evidence type="ECO:0000313" key="8">
    <source>
        <dbReference type="Proteomes" id="UP000306102"/>
    </source>
</evidence>
<dbReference type="PANTHER" id="PTHR48061:SF46">
    <property type="entry name" value="LEUCINE-RICH REPEAT-CONTAINING N-TERMINAL PLANT-TYPE DOMAIN-CONTAINING PROTEIN"/>
    <property type="match status" value="1"/>
</dbReference>
<dbReference type="InterPro" id="IPR046956">
    <property type="entry name" value="RLP23-like"/>
</dbReference>
<organism evidence="7 8">
    <name type="scientific">Camellia sinensis var. sinensis</name>
    <name type="common">China tea</name>
    <dbReference type="NCBI Taxonomy" id="542762"/>
    <lineage>
        <taxon>Eukaryota</taxon>
        <taxon>Viridiplantae</taxon>
        <taxon>Streptophyta</taxon>
        <taxon>Embryophyta</taxon>
        <taxon>Tracheophyta</taxon>
        <taxon>Spermatophyta</taxon>
        <taxon>Magnoliopsida</taxon>
        <taxon>eudicotyledons</taxon>
        <taxon>Gunneridae</taxon>
        <taxon>Pentapetalae</taxon>
        <taxon>asterids</taxon>
        <taxon>Ericales</taxon>
        <taxon>Theaceae</taxon>
        <taxon>Camellia</taxon>
    </lineage>
</organism>
<keyword evidence="4" id="KW-1133">Transmembrane helix</keyword>
<evidence type="ECO:0008006" key="9">
    <source>
        <dbReference type="Google" id="ProtNLM"/>
    </source>
</evidence>
<comment type="caution">
    <text evidence="7">The sequence shown here is derived from an EMBL/GenBank/DDBJ whole genome shotgun (WGS) entry which is preliminary data.</text>
</comment>
<comment type="subcellular location">
    <subcellularLocation>
        <location evidence="1">Membrane</location>
        <topology evidence="1">Single-pass type I membrane protein</topology>
    </subcellularLocation>
</comment>
<dbReference type="GO" id="GO:0016020">
    <property type="term" value="C:membrane"/>
    <property type="evidence" value="ECO:0007669"/>
    <property type="project" value="UniProtKB-SubCell"/>
</dbReference>
<dbReference type="SUPFAM" id="SSF52058">
    <property type="entry name" value="L domain-like"/>
    <property type="match status" value="1"/>
</dbReference>
<keyword evidence="2" id="KW-0812">Transmembrane</keyword>
<keyword evidence="5" id="KW-0472">Membrane</keyword>
<dbReference type="EMBL" id="SDRB02010521">
    <property type="protein sequence ID" value="THG05987.1"/>
    <property type="molecule type" value="Genomic_DNA"/>
</dbReference>
<evidence type="ECO:0000256" key="5">
    <source>
        <dbReference type="ARBA" id="ARBA00023136"/>
    </source>
</evidence>
<reference evidence="7 8" key="1">
    <citation type="journal article" date="2018" name="Proc. Natl. Acad. Sci. U.S.A.">
        <title>Draft genome sequence of Camellia sinensis var. sinensis provides insights into the evolution of the tea genome and tea quality.</title>
        <authorList>
            <person name="Wei C."/>
            <person name="Yang H."/>
            <person name="Wang S."/>
            <person name="Zhao J."/>
            <person name="Liu C."/>
            <person name="Gao L."/>
            <person name="Xia E."/>
            <person name="Lu Y."/>
            <person name="Tai Y."/>
            <person name="She G."/>
            <person name="Sun J."/>
            <person name="Cao H."/>
            <person name="Tong W."/>
            <person name="Gao Q."/>
            <person name="Li Y."/>
            <person name="Deng W."/>
            <person name="Jiang X."/>
            <person name="Wang W."/>
            <person name="Chen Q."/>
            <person name="Zhang S."/>
            <person name="Li H."/>
            <person name="Wu J."/>
            <person name="Wang P."/>
            <person name="Li P."/>
            <person name="Shi C."/>
            <person name="Zheng F."/>
            <person name="Jian J."/>
            <person name="Huang B."/>
            <person name="Shan D."/>
            <person name="Shi M."/>
            <person name="Fang C."/>
            <person name="Yue Y."/>
            <person name="Li F."/>
            <person name="Li D."/>
            <person name="Wei S."/>
            <person name="Han B."/>
            <person name="Jiang C."/>
            <person name="Yin Y."/>
            <person name="Xia T."/>
            <person name="Zhang Z."/>
            <person name="Bennetzen J.L."/>
            <person name="Zhao S."/>
            <person name="Wan X."/>
        </authorList>
    </citation>
    <scope>NUCLEOTIDE SEQUENCE [LARGE SCALE GENOMIC DNA]</scope>
    <source>
        <strain evidence="8">cv. Shuchazao</strain>
        <tissue evidence="7">Leaf</tissue>
    </source>
</reference>
<dbReference type="InterPro" id="IPR001611">
    <property type="entry name" value="Leu-rich_rpt"/>
</dbReference>
<dbReference type="Gene3D" id="3.80.10.10">
    <property type="entry name" value="Ribonuclease Inhibitor"/>
    <property type="match status" value="2"/>
</dbReference>
<keyword evidence="8" id="KW-1185">Reference proteome</keyword>
<evidence type="ECO:0000313" key="7">
    <source>
        <dbReference type="EMBL" id="THG05987.1"/>
    </source>
</evidence>
<protein>
    <recommendedName>
        <fullName evidence="9">Leucine-rich repeat-containing N-terminal plant-type domain-containing protein</fullName>
    </recommendedName>
</protein>
<evidence type="ECO:0000256" key="1">
    <source>
        <dbReference type="ARBA" id="ARBA00004479"/>
    </source>
</evidence>
<keyword evidence="3" id="KW-0732">Signal</keyword>
<name>A0A4V3WLT4_CAMSN</name>
<dbReference type="STRING" id="542762.A0A4V3WLT4"/>
<evidence type="ECO:0000256" key="3">
    <source>
        <dbReference type="ARBA" id="ARBA00022729"/>
    </source>
</evidence>
<evidence type="ECO:0000256" key="4">
    <source>
        <dbReference type="ARBA" id="ARBA00022989"/>
    </source>
</evidence>
<dbReference type="Proteomes" id="UP000306102">
    <property type="component" value="Unassembled WGS sequence"/>
</dbReference>
<dbReference type="Pfam" id="PF00560">
    <property type="entry name" value="LRR_1"/>
    <property type="match status" value="1"/>
</dbReference>
<dbReference type="InterPro" id="IPR032675">
    <property type="entry name" value="LRR_dom_sf"/>
</dbReference>
<proteinExistence type="predicted"/>
<sequence length="286" mass="32442">MDFMKEQFLQTISSDVTSMKSVTSSQDQDDPDQGENEFVVLAGESQDPVDNEPNFGDFWDSLAKFWNENIDYCSWQGVMCGWLNGHVIGLDLSRNELQGTIQTNSSLFHLRQLQKLNLAFNDIRFSRISSNLASCQLREKFPENIFHLPNLQKLEVCDNRDLTDSIGNMSQLAFLDLSGNQLIGPIPLCAIGLSRFMDDELAHEDGVALLISLSDLIQEVLSSILDGSISSKIFFWRKEVNPIVPNLDALDRISWLPVLESEDNVYVQDDEVCWKEMVKELSGRRL</sequence>
<evidence type="ECO:0000256" key="6">
    <source>
        <dbReference type="ARBA" id="ARBA00023180"/>
    </source>
</evidence>